<evidence type="ECO:0000313" key="3">
    <source>
        <dbReference type="Proteomes" id="UP001152523"/>
    </source>
</evidence>
<dbReference type="AlphaFoldDB" id="A0AAV0ETF8"/>
<proteinExistence type="predicted"/>
<reference evidence="2" key="1">
    <citation type="submission" date="2022-07" db="EMBL/GenBank/DDBJ databases">
        <authorList>
            <person name="Macas J."/>
            <person name="Novak P."/>
            <person name="Neumann P."/>
        </authorList>
    </citation>
    <scope>NUCLEOTIDE SEQUENCE</scope>
</reference>
<accession>A0AAV0ETF8</accession>
<keyword evidence="1" id="KW-0812">Transmembrane</keyword>
<keyword evidence="1" id="KW-1133">Transmembrane helix</keyword>
<evidence type="ECO:0000313" key="2">
    <source>
        <dbReference type="EMBL" id="CAH9126469.1"/>
    </source>
</evidence>
<keyword evidence="3" id="KW-1185">Reference proteome</keyword>
<evidence type="ECO:0000256" key="1">
    <source>
        <dbReference type="SAM" id="Phobius"/>
    </source>
</evidence>
<dbReference type="Proteomes" id="UP001152523">
    <property type="component" value="Unassembled WGS sequence"/>
</dbReference>
<keyword evidence="1" id="KW-0472">Membrane</keyword>
<feature type="transmembrane region" description="Helical" evidence="1">
    <location>
        <begin position="20"/>
        <end position="42"/>
    </location>
</feature>
<dbReference type="EMBL" id="CAMAPF010000942">
    <property type="protein sequence ID" value="CAH9126469.1"/>
    <property type="molecule type" value="Genomic_DNA"/>
</dbReference>
<protein>
    <recommendedName>
        <fullName evidence="4">Secreted protein</fullName>
    </recommendedName>
</protein>
<name>A0AAV0ETF8_9ASTE</name>
<comment type="caution">
    <text evidence="2">The sequence shown here is derived from an EMBL/GenBank/DDBJ whole genome shotgun (WGS) entry which is preliminary data.</text>
</comment>
<evidence type="ECO:0008006" key="4">
    <source>
        <dbReference type="Google" id="ProtNLM"/>
    </source>
</evidence>
<organism evidence="2 3">
    <name type="scientific">Cuscuta epithymum</name>
    <dbReference type="NCBI Taxonomy" id="186058"/>
    <lineage>
        <taxon>Eukaryota</taxon>
        <taxon>Viridiplantae</taxon>
        <taxon>Streptophyta</taxon>
        <taxon>Embryophyta</taxon>
        <taxon>Tracheophyta</taxon>
        <taxon>Spermatophyta</taxon>
        <taxon>Magnoliopsida</taxon>
        <taxon>eudicotyledons</taxon>
        <taxon>Gunneridae</taxon>
        <taxon>Pentapetalae</taxon>
        <taxon>asterids</taxon>
        <taxon>lamiids</taxon>
        <taxon>Solanales</taxon>
        <taxon>Convolvulaceae</taxon>
        <taxon>Cuscuteae</taxon>
        <taxon>Cuscuta</taxon>
        <taxon>Cuscuta subgen. Cuscuta</taxon>
    </lineage>
</organism>
<gene>
    <name evidence="2" type="ORF">CEPIT_LOCUS27555</name>
</gene>
<sequence length="102" mass="12220">MYVESHLFTLSVIRAFLKKWLFRIIRIRIFLFAFFTCSVHFSWRTNRAIFHCYMFFSAFAGEMIRGRSTRNVISGDDTREIYQKCDKDREARRGAGDSQFNI</sequence>